<sequence length="340" mass="36188">MSDQRDPVEAAADDSRDLYDVATWEERTSVDGAAVALYWLLTRAAKWFVILLALGILVGIGGLTAFTEPAVGLLTLLSVVPALALTVYVYRSDVTTREPLSLLVTTFILSILFATFAALINTAARQLFQPLGAVGLVLFYFLIVGPGEETVKLLAVRLYAYSDERFDSVVDGAVYGAISGLGFATIENSLYIVTQLEEAGELAELSLGLGAIAAGGDIAAIRALAGPGHVIYSAIAGYYLGLAKFNPENRGPIIIKGLLIAAAVHATYNSTVGVGSFTIASVTGLPQLASFFVFVIIFDGIFGLYLLRKIWHYRSEYRAVGAGGEASVSTDRASRLDERS</sequence>
<keyword evidence="2" id="KW-0645">Protease</keyword>
<dbReference type="PANTHER" id="PTHR36844:SF1">
    <property type="entry name" value="PROTEASE PRSW"/>
    <property type="match status" value="1"/>
</dbReference>
<proteinExistence type="predicted"/>
<dbReference type="Proteomes" id="UP001597052">
    <property type="component" value="Unassembled WGS sequence"/>
</dbReference>
<dbReference type="PANTHER" id="PTHR36844">
    <property type="entry name" value="PROTEASE PRSW"/>
    <property type="match status" value="1"/>
</dbReference>
<gene>
    <name evidence="2" type="ORF">ACFSBW_15185</name>
</gene>
<feature type="transmembrane region" description="Helical" evidence="1">
    <location>
        <begin position="288"/>
        <end position="307"/>
    </location>
</feature>
<feature type="transmembrane region" description="Helical" evidence="1">
    <location>
        <begin position="102"/>
        <end position="121"/>
    </location>
</feature>
<keyword evidence="1" id="KW-0472">Membrane</keyword>
<protein>
    <submittedName>
        <fullName evidence="2">PrsW family intramembrane metalloprotease</fullName>
    </submittedName>
</protein>
<keyword evidence="1" id="KW-1133">Transmembrane helix</keyword>
<accession>A0ABD6DA68</accession>
<organism evidence="2 3">
    <name type="scientific">Halohasta litorea</name>
    <dbReference type="NCBI Taxonomy" id="869891"/>
    <lineage>
        <taxon>Archaea</taxon>
        <taxon>Methanobacteriati</taxon>
        <taxon>Methanobacteriota</taxon>
        <taxon>Stenosarchaea group</taxon>
        <taxon>Halobacteria</taxon>
        <taxon>Halobacteriales</taxon>
        <taxon>Haloferacaceae</taxon>
        <taxon>Halohasta</taxon>
    </lineage>
</organism>
<dbReference type="Pfam" id="PF13367">
    <property type="entry name" value="PrsW-protease"/>
    <property type="match status" value="1"/>
</dbReference>
<evidence type="ECO:0000256" key="1">
    <source>
        <dbReference type="SAM" id="Phobius"/>
    </source>
</evidence>
<keyword evidence="2" id="KW-0482">Metalloprotease</keyword>
<feature type="transmembrane region" description="Helical" evidence="1">
    <location>
        <begin position="258"/>
        <end position="282"/>
    </location>
</feature>
<feature type="transmembrane region" description="Helical" evidence="1">
    <location>
        <begin position="72"/>
        <end position="90"/>
    </location>
</feature>
<evidence type="ECO:0000313" key="2">
    <source>
        <dbReference type="EMBL" id="MFD1643215.1"/>
    </source>
</evidence>
<keyword evidence="1" id="KW-0812">Transmembrane</keyword>
<reference evidence="2 3" key="1">
    <citation type="journal article" date="2019" name="Int. J. Syst. Evol. Microbiol.">
        <title>The Global Catalogue of Microorganisms (GCM) 10K type strain sequencing project: providing services to taxonomists for standard genome sequencing and annotation.</title>
        <authorList>
            <consortium name="The Broad Institute Genomics Platform"/>
            <consortium name="The Broad Institute Genome Sequencing Center for Infectious Disease"/>
            <person name="Wu L."/>
            <person name="Ma J."/>
        </authorList>
    </citation>
    <scope>NUCLEOTIDE SEQUENCE [LARGE SCALE GENOMIC DNA]</scope>
    <source>
        <strain evidence="2 3">CGMCC 1.10593</strain>
    </source>
</reference>
<dbReference type="GO" id="GO:0008237">
    <property type="term" value="F:metallopeptidase activity"/>
    <property type="evidence" value="ECO:0007669"/>
    <property type="project" value="UniProtKB-KW"/>
</dbReference>
<dbReference type="EMBL" id="JBHUDM010000004">
    <property type="protein sequence ID" value="MFD1643215.1"/>
    <property type="molecule type" value="Genomic_DNA"/>
</dbReference>
<dbReference type="AlphaFoldDB" id="A0ABD6DA68"/>
<name>A0ABD6DA68_9EURY</name>
<comment type="caution">
    <text evidence="2">The sequence shown here is derived from an EMBL/GenBank/DDBJ whole genome shotgun (WGS) entry which is preliminary data.</text>
</comment>
<keyword evidence="3" id="KW-1185">Reference proteome</keyword>
<dbReference type="RefSeq" id="WP_256396263.1">
    <property type="nucleotide sequence ID" value="NZ_JANHDJ010000004.1"/>
</dbReference>
<dbReference type="InterPro" id="IPR026898">
    <property type="entry name" value="PrsW"/>
</dbReference>
<feature type="transmembrane region" description="Helical" evidence="1">
    <location>
        <begin position="47"/>
        <end position="66"/>
    </location>
</feature>
<evidence type="ECO:0000313" key="3">
    <source>
        <dbReference type="Proteomes" id="UP001597052"/>
    </source>
</evidence>
<keyword evidence="2" id="KW-0378">Hydrolase</keyword>